<keyword evidence="2" id="KW-1185">Reference proteome</keyword>
<protein>
    <recommendedName>
        <fullName evidence="3">Right handed beta helix domain-containing protein</fullName>
    </recommendedName>
</protein>
<sequence length="137" mass="14076">MAGSSAFNISEIGDSSVEDVNFVGNHFEDISNYVVAAGSVTEPIRFLSNSLSEVSGSFAAILGGDPNLVAASDFNRYGGRGLLVRAGGLVTGNSFSRGSNDAALVYQTDDVAVTNNNFSQTGGSDINLIVAADCMVV</sequence>
<evidence type="ECO:0000313" key="1">
    <source>
        <dbReference type="EMBL" id="MFD1647698.1"/>
    </source>
</evidence>
<dbReference type="SUPFAM" id="SSF51126">
    <property type="entry name" value="Pectin lyase-like"/>
    <property type="match status" value="1"/>
</dbReference>
<name>A0ABD6DNV3_9EURY</name>
<dbReference type="EMBL" id="JBHUDO010000004">
    <property type="protein sequence ID" value="MFD1647698.1"/>
    <property type="molecule type" value="Genomic_DNA"/>
</dbReference>
<reference evidence="1 2" key="1">
    <citation type="journal article" date="2019" name="Int. J. Syst. Evol. Microbiol.">
        <title>The Global Catalogue of Microorganisms (GCM) 10K type strain sequencing project: providing services to taxonomists for standard genome sequencing and annotation.</title>
        <authorList>
            <consortium name="The Broad Institute Genomics Platform"/>
            <consortium name="The Broad Institute Genome Sequencing Center for Infectious Disease"/>
            <person name="Wu L."/>
            <person name="Ma J."/>
        </authorList>
    </citation>
    <scope>NUCLEOTIDE SEQUENCE [LARGE SCALE GENOMIC DNA]</scope>
    <source>
        <strain evidence="1 2">CGMCC 1.10390</strain>
    </source>
</reference>
<organism evidence="1 2">
    <name type="scientific">Haloarchaeobius litoreus</name>
    <dbReference type="NCBI Taxonomy" id="755306"/>
    <lineage>
        <taxon>Archaea</taxon>
        <taxon>Methanobacteriati</taxon>
        <taxon>Methanobacteriota</taxon>
        <taxon>Stenosarchaea group</taxon>
        <taxon>Halobacteria</taxon>
        <taxon>Halobacteriales</taxon>
        <taxon>Halorubellaceae</taxon>
        <taxon>Haloarchaeobius</taxon>
    </lineage>
</organism>
<gene>
    <name evidence="1" type="ORF">ACFSBL_18560</name>
</gene>
<proteinExistence type="predicted"/>
<evidence type="ECO:0000313" key="2">
    <source>
        <dbReference type="Proteomes" id="UP001597034"/>
    </source>
</evidence>
<dbReference type="AlphaFoldDB" id="A0ABD6DNV3"/>
<dbReference type="InterPro" id="IPR011050">
    <property type="entry name" value="Pectin_lyase_fold/virulence"/>
</dbReference>
<dbReference type="RefSeq" id="WP_256401822.1">
    <property type="nucleotide sequence ID" value="NZ_JANHJR010000004.1"/>
</dbReference>
<evidence type="ECO:0008006" key="3">
    <source>
        <dbReference type="Google" id="ProtNLM"/>
    </source>
</evidence>
<dbReference type="Proteomes" id="UP001597034">
    <property type="component" value="Unassembled WGS sequence"/>
</dbReference>
<comment type="caution">
    <text evidence="1">The sequence shown here is derived from an EMBL/GenBank/DDBJ whole genome shotgun (WGS) entry which is preliminary data.</text>
</comment>
<accession>A0ABD6DNV3</accession>